<evidence type="ECO:0000313" key="3">
    <source>
        <dbReference type="Proteomes" id="UP000663828"/>
    </source>
</evidence>
<accession>A0A814NUK8</accession>
<comment type="caution">
    <text evidence="1">The sequence shown here is derived from an EMBL/GenBank/DDBJ whole genome shotgun (WGS) entry which is preliminary data.</text>
</comment>
<dbReference type="InterPro" id="IPR051783">
    <property type="entry name" value="NAD(P)-dependent_oxidoreduct"/>
</dbReference>
<gene>
    <name evidence="2" type="ORF">EDS130_LOCUS44805</name>
    <name evidence="1" type="ORF">XAT740_LOCUS18051</name>
</gene>
<evidence type="ECO:0000313" key="2">
    <source>
        <dbReference type="EMBL" id="CAF1534057.1"/>
    </source>
</evidence>
<dbReference type="EMBL" id="CAJNOR010001194">
    <property type="protein sequence ID" value="CAF1095144.1"/>
    <property type="molecule type" value="Genomic_DNA"/>
</dbReference>
<evidence type="ECO:0008006" key="4">
    <source>
        <dbReference type="Google" id="ProtNLM"/>
    </source>
</evidence>
<dbReference type="InterPro" id="IPR036291">
    <property type="entry name" value="NAD(P)-bd_dom_sf"/>
</dbReference>
<dbReference type="Proteomes" id="UP000663852">
    <property type="component" value="Unassembled WGS sequence"/>
</dbReference>
<reference evidence="1" key="1">
    <citation type="submission" date="2021-02" db="EMBL/GenBank/DDBJ databases">
        <authorList>
            <person name="Nowell W R."/>
        </authorList>
    </citation>
    <scope>NUCLEOTIDE SEQUENCE</scope>
</reference>
<dbReference type="PANTHER" id="PTHR48079">
    <property type="entry name" value="PROTEIN YEEZ"/>
    <property type="match status" value="1"/>
</dbReference>
<keyword evidence="3" id="KW-1185">Reference proteome</keyword>
<dbReference type="GO" id="GO:0005737">
    <property type="term" value="C:cytoplasm"/>
    <property type="evidence" value="ECO:0007669"/>
    <property type="project" value="TreeGrafter"/>
</dbReference>
<dbReference type="GO" id="GO:0004029">
    <property type="term" value="F:aldehyde dehydrogenase (NAD+) activity"/>
    <property type="evidence" value="ECO:0007669"/>
    <property type="project" value="TreeGrafter"/>
</dbReference>
<dbReference type="SUPFAM" id="SSF51735">
    <property type="entry name" value="NAD(P)-binding Rossmann-fold domains"/>
    <property type="match status" value="1"/>
</dbReference>
<evidence type="ECO:0000313" key="1">
    <source>
        <dbReference type="EMBL" id="CAF1095144.1"/>
    </source>
</evidence>
<dbReference type="PANTHER" id="PTHR48079:SF6">
    <property type="entry name" value="NAD(P)-BINDING DOMAIN-CONTAINING PROTEIN-RELATED"/>
    <property type="match status" value="1"/>
</dbReference>
<dbReference type="Gene3D" id="3.40.50.720">
    <property type="entry name" value="NAD(P)-binding Rossmann-like Domain"/>
    <property type="match status" value="1"/>
</dbReference>
<dbReference type="Proteomes" id="UP000663828">
    <property type="component" value="Unassembled WGS sequence"/>
</dbReference>
<dbReference type="AlphaFoldDB" id="A0A814NUK8"/>
<organism evidence="1 3">
    <name type="scientific">Adineta ricciae</name>
    <name type="common">Rotifer</name>
    <dbReference type="NCBI Taxonomy" id="249248"/>
    <lineage>
        <taxon>Eukaryota</taxon>
        <taxon>Metazoa</taxon>
        <taxon>Spiralia</taxon>
        <taxon>Gnathifera</taxon>
        <taxon>Rotifera</taxon>
        <taxon>Eurotatoria</taxon>
        <taxon>Bdelloidea</taxon>
        <taxon>Adinetida</taxon>
        <taxon>Adinetidae</taxon>
        <taxon>Adineta</taxon>
    </lineage>
</organism>
<protein>
    <recommendedName>
        <fullName evidence="4">NAD-dependent epimerase/dehydratase domain-containing protein</fullName>
    </recommendedName>
</protein>
<sequence>MFSDVLVNSEENVFFYLRPLTYDRHTHTNEFPLFDHFFRHDPLFSRGNTGKAVVYIHTGGTGLLAEDIHGQKGSNIVYNDLDLDQINRLPDTQLHRNVDLCIINASQMNPLIKSVIVCPSIIYGRGSGLFKRQNITFIKLIEIALQQGKLQMIGSGEATWNNIHIDDLVDAYMILFNELRNVCRSDVKPNRYLTTGSEGYYFVENGRNTWKEMFEKLLEMLSKKRLIQSSNVTKFAWFFGSQSNATAQKLRKLGWKPSRSSLFDAFDQEIDHFLSEKNSFVFSSK</sequence>
<dbReference type="OrthoDB" id="10262413at2759"/>
<name>A0A814NUK8_ADIRI</name>
<dbReference type="EMBL" id="CAJNOJ010000925">
    <property type="protein sequence ID" value="CAF1534057.1"/>
    <property type="molecule type" value="Genomic_DNA"/>
</dbReference>
<proteinExistence type="predicted"/>